<keyword evidence="3" id="KW-0805">Transcription regulation</keyword>
<dbReference type="Pfam" id="PF08448">
    <property type="entry name" value="PAS_4"/>
    <property type="match status" value="1"/>
</dbReference>
<feature type="domain" description="PAS" evidence="6">
    <location>
        <begin position="8"/>
        <end position="56"/>
    </location>
</feature>
<dbReference type="InterPro" id="IPR027417">
    <property type="entry name" value="P-loop_NTPase"/>
</dbReference>
<dbReference type="InterPro" id="IPR035965">
    <property type="entry name" value="PAS-like_dom_sf"/>
</dbReference>
<accession>A0ABT7XR07</accession>
<evidence type="ECO:0000256" key="4">
    <source>
        <dbReference type="ARBA" id="ARBA00023163"/>
    </source>
</evidence>
<evidence type="ECO:0000259" key="5">
    <source>
        <dbReference type="PROSITE" id="PS50045"/>
    </source>
</evidence>
<evidence type="ECO:0000313" key="7">
    <source>
        <dbReference type="EMBL" id="MDN0076219.1"/>
    </source>
</evidence>
<dbReference type="InterPro" id="IPR002197">
    <property type="entry name" value="HTH_Fis"/>
</dbReference>
<comment type="caution">
    <text evidence="7">The sequence shown here is derived from an EMBL/GenBank/DDBJ whole genome shotgun (WGS) entry which is preliminary data.</text>
</comment>
<dbReference type="InterPro" id="IPR025662">
    <property type="entry name" value="Sigma_54_int_dom_ATP-bd_1"/>
</dbReference>
<evidence type="ECO:0000313" key="8">
    <source>
        <dbReference type="Proteomes" id="UP001168540"/>
    </source>
</evidence>
<organism evidence="7 8">
    <name type="scientific">Crenobacter oryzisoli</name>
    <dbReference type="NCBI Taxonomy" id="3056844"/>
    <lineage>
        <taxon>Bacteria</taxon>
        <taxon>Pseudomonadati</taxon>
        <taxon>Pseudomonadota</taxon>
        <taxon>Betaproteobacteria</taxon>
        <taxon>Neisseriales</taxon>
        <taxon>Neisseriaceae</taxon>
        <taxon>Crenobacter</taxon>
    </lineage>
</organism>
<dbReference type="PANTHER" id="PTHR32071">
    <property type="entry name" value="TRANSCRIPTIONAL REGULATORY PROTEIN"/>
    <property type="match status" value="1"/>
</dbReference>
<dbReference type="PANTHER" id="PTHR32071:SF112">
    <property type="entry name" value="REGULATORY PROTEIN"/>
    <property type="match status" value="1"/>
</dbReference>
<dbReference type="Gene3D" id="1.10.10.60">
    <property type="entry name" value="Homeodomain-like"/>
    <property type="match status" value="1"/>
</dbReference>
<dbReference type="InterPro" id="IPR025943">
    <property type="entry name" value="Sigma_54_int_dom_ATP-bd_2"/>
</dbReference>
<reference evidence="7" key="1">
    <citation type="submission" date="2023-06" db="EMBL/GenBank/DDBJ databases">
        <authorList>
            <person name="Zhang S."/>
        </authorList>
    </citation>
    <scope>NUCLEOTIDE SEQUENCE</scope>
    <source>
        <strain evidence="7">SG2303</strain>
    </source>
</reference>
<dbReference type="SUPFAM" id="SSF46689">
    <property type="entry name" value="Homeodomain-like"/>
    <property type="match status" value="1"/>
</dbReference>
<dbReference type="InterPro" id="IPR000014">
    <property type="entry name" value="PAS"/>
</dbReference>
<dbReference type="Pfam" id="PF00158">
    <property type="entry name" value="Sigma54_activat"/>
    <property type="match status" value="1"/>
</dbReference>
<evidence type="ECO:0000256" key="2">
    <source>
        <dbReference type="ARBA" id="ARBA00022840"/>
    </source>
</evidence>
<dbReference type="SUPFAM" id="SSF52540">
    <property type="entry name" value="P-loop containing nucleoside triphosphate hydrolases"/>
    <property type="match status" value="1"/>
</dbReference>
<dbReference type="PROSITE" id="PS00675">
    <property type="entry name" value="SIGMA54_INTERACT_1"/>
    <property type="match status" value="1"/>
</dbReference>
<dbReference type="InterPro" id="IPR002078">
    <property type="entry name" value="Sigma_54_int"/>
</dbReference>
<dbReference type="PROSITE" id="PS00676">
    <property type="entry name" value="SIGMA54_INTERACT_2"/>
    <property type="match status" value="1"/>
</dbReference>
<dbReference type="Proteomes" id="UP001168540">
    <property type="component" value="Unassembled WGS sequence"/>
</dbReference>
<dbReference type="Gene3D" id="3.30.450.20">
    <property type="entry name" value="PAS domain"/>
    <property type="match status" value="1"/>
</dbReference>
<dbReference type="InterPro" id="IPR013656">
    <property type="entry name" value="PAS_4"/>
</dbReference>
<dbReference type="InterPro" id="IPR058031">
    <property type="entry name" value="AAA_lid_NorR"/>
</dbReference>
<dbReference type="RefSeq" id="WP_289830893.1">
    <property type="nucleotide sequence ID" value="NZ_JAUEDK010000028.1"/>
</dbReference>
<dbReference type="EMBL" id="JAUEDK010000028">
    <property type="protein sequence ID" value="MDN0076219.1"/>
    <property type="molecule type" value="Genomic_DNA"/>
</dbReference>
<dbReference type="Gene3D" id="3.40.50.300">
    <property type="entry name" value="P-loop containing nucleotide triphosphate hydrolases"/>
    <property type="match status" value="1"/>
</dbReference>
<dbReference type="PROSITE" id="PS50045">
    <property type="entry name" value="SIGMA54_INTERACT_4"/>
    <property type="match status" value="1"/>
</dbReference>
<gene>
    <name evidence="7" type="ORF">QU481_15135</name>
</gene>
<keyword evidence="8" id="KW-1185">Reference proteome</keyword>
<feature type="domain" description="Sigma-54 factor interaction" evidence="5">
    <location>
        <begin position="148"/>
        <end position="376"/>
    </location>
</feature>
<dbReference type="CDD" id="cd00009">
    <property type="entry name" value="AAA"/>
    <property type="match status" value="1"/>
</dbReference>
<name>A0ABT7XR07_9NEIS</name>
<dbReference type="PROSITE" id="PS50112">
    <property type="entry name" value="PAS"/>
    <property type="match status" value="1"/>
</dbReference>
<evidence type="ECO:0000259" key="6">
    <source>
        <dbReference type="PROSITE" id="PS50112"/>
    </source>
</evidence>
<dbReference type="Pfam" id="PF02954">
    <property type="entry name" value="HTH_8"/>
    <property type="match status" value="1"/>
</dbReference>
<keyword evidence="1" id="KW-0547">Nucleotide-binding</keyword>
<dbReference type="Pfam" id="PF25601">
    <property type="entry name" value="AAA_lid_14"/>
    <property type="match status" value="1"/>
</dbReference>
<evidence type="ECO:0000256" key="1">
    <source>
        <dbReference type="ARBA" id="ARBA00022741"/>
    </source>
</evidence>
<keyword evidence="2" id="KW-0067">ATP-binding</keyword>
<dbReference type="InterPro" id="IPR003593">
    <property type="entry name" value="AAA+_ATPase"/>
</dbReference>
<dbReference type="SMART" id="SM00382">
    <property type="entry name" value="AAA"/>
    <property type="match status" value="1"/>
</dbReference>
<evidence type="ECO:0000256" key="3">
    <source>
        <dbReference type="ARBA" id="ARBA00023015"/>
    </source>
</evidence>
<keyword evidence="4" id="KW-0804">Transcription</keyword>
<dbReference type="Gene3D" id="1.10.8.60">
    <property type="match status" value="1"/>
</dbReference>
<protein>
    <submittedName>
        <fullName evidence="7">Sigma 54-interacting transcriptional regulator</fullName>
    </submittedName>
</protein>
<dbReference type="InterPro" id="IPR009057">
    <property type="entry name" value="Homeodomain-like_sf"/>
</dbReference>
<dbReference type="SUPFAM" id="SSF55785">
    <property type="entry name" value="PYP-like sensor domain (PAS domain)"/>
    <property type="match status" value="1"/>
</dbReference>
<sequence length="484" mass="54018">MDEQLASALAIFSEFLDSIPQPVAIVDSAGHYVYYNEESARLDDYKVEKALGNALLDVYPQMDKHSSTLLQSVYKGKRYHNKYQLYFNAAGKPVHQVHTTLPLNDRNGRIIGAIEMSRDLSVISNLHDQFVDLQQRLEGEHSYNDVGILTCDPAMQKLIHQANRLAKTDVQVLIYGETGTGKELFARLLHSQSERANKPFMVLNCAALPEPLFESALFGTVKGAFTGAEDRRGILETANGGTLFLDELNSMPMAIQGKLLRALQEKTFSRVGSSAECRVDVRIISATNESPQAMLDAKKIRPDLLYRLNVGYLVIPPLRERVNDIPLLAQALLKKNGKITGNRVKRISNAVMERLQRHHWPGNVRMLENIILRSLILCENGDELNFILLEDDEQPVPARHAEAASLQEVDAPMAAALPAVALAEDGSQSFDEQVEAFERGLLIQYLSRYPNLSEAARRCGLPRATLQYKMKKYGIKLAHSVVDA</sequence>
<proteinExistence type="predicted"/>
<dbReference type="CDD" id="cd00130">
    <property type="entry name" value="PAS"/>
    <property type="match status" value="1"/>
</dbReference>